<protein>
    <submittedName>
        <fullName evidence="1">Uncharacterized protein</fullName>
    </submittedName>
</protein>
<gene>
    <name evidence="1" type="ORF">OCU04_012925</name>
</gene>
<accession>A0A9X0DC83</accession>
<dbReference type="AlphaFoldDB" id="A0A9X0DC83"/>
<name>A0A9X0DC83_9HELO</name>
<keyword evidence="2" id="KW-1185">Reference proteome</keyword>
<evidence type="ECO:0000313" key="1">
    <source>
        <dbReference type="EMBL" id="KAJ8058066.1"/>
    </source>
</evidence>
<evidence type="ECO:0000313" key="2">
    <source>
        <dbReference type="Proteomes" id="UP001152300"/>
    </source>
</evidence>
<sequence length="128" mass="14649">MPNETSHNSVIHVDIPVGYMRKSQTNIHHVPTATKRATTPGSEQLLDGLRSTTYRRQIYRYMRHYSWWRIRNPNILSGNSILGCPGVPQTAYRMWGWLTALSLAWMHACPRVMAQSKTAPGPESRRTS</sequence>
<comment type="caution">
    <text evidence="1">The sequence shown here is derived from an EMBL/GenBank/DDBJ whole genome shotgun (WGS) entry which is preliminary data.</text>
</comment>
<dbReference type="Proteomes" id="UP001152300">
    <property type="component" value="Unassembled WGS sequence"/>
</dbReference>
<reference evidence="1" key="1">
    <citation type="submission" date="2022-11" db="EMBL/GenBank/DDBJ databases">
        <title>Genome Resource of Sclerotinia nivalis Strain SnTB1, a Plant Pathogen Isolated from American Ginseng.</title>
        <authorList>
            <person name="Fan S."/>
        </authorList>
    </citation>
    <scope>NUCLEOTIDE SEQUENCE</scope>
    <source>
        <strain evidence="1">SnTB1</strain>
    </source>
</reference>
<dbReference type="EMBL" id="JAPEIS010000017">
    <property type="protein sequence ID" value="KAJ8058066.1"/>
    <property type="molecule type" value="Genomic_DNA"/>
</dbReference>
<organism evidence="1 2">
    <name type="scientific">Sclerotinia nivalis</name>
    <dbReference type="NCBI Taxonomy" id="352851"/>
    <lineage>
        <taxon>Eukaryota</taxon>
        <taxon>Fungi</taxon>
        <taxon>Dikarya</taxon>
        <taxon>Ascomycota</taxon>
        <taxon>Pezizomycotina</taxon>
        <taxon>Leotiomycetes</taxon>
        <taxon>Helotiales</taxon>
        <taxon>Sclerotiniaceae</taxon>
        <taxon>Sclerotinia</taxon>
    </lineage>
</organism>
<proteinExistence type="predicted"/>